<accession>A0ACB9YD25</accession>
<evidence type="ECO:0000313" key="1">
    <source>
        <dbReference type="EMBL" id="KAI4839596.1"/>
    </source>
</evidence>
<sequence length="341" mass="39872">MTPLNDDELENILQKLTSYKIYQELNRAVEGNEEERNRKSFSNKEVKSLCVKPEHKFLCPKVEKYFYVYFKYYESNNNRDTCMSLNVNKYKKYRNCINDLYMNSTNFTCCDIEMLLCPYYFLQSSEMFHTYELLTALKSKIVDGCEGLINFGENEKFEQKLNKIDKNFIKIAYGTDGRVNVRHLASGVHSLKLKTRSVEGISLMSLRIDISDGNEETILETDAEQGIRGKALRKNLAQGIHVRNIRADSEEAKIVENEIQGIHIIPKKIKRGSFIHNDIDENVKNCQKNESLKSLLNNEWRDMREKLSSYIKNHELHSYKVLQNSNRFSSILLRGEQCRVK</sequence>
<comment type="caution">
    <text evidence="1">The sequence shown here is derived from an EMBL/GenBank/DDBJ whole genome shotgun (WGS) entry which is preliminary data.</text>
</comment>
<evidence type="ECO:0000313" key="2">
    <source>
        <dbReference type="Proteomes" id="UP001056978"/>
    </source>
</evidence>
<organism evidence="1 2">
    <name type="scientific">Plasmodium brasilianum</name>
    <dbReference type="NCBI Taxonomy" id="5824"/>
    <lineage>
        <taxon>Eukaryota</taxon>
        <taxon>Sar</taxon>
        <taxon>Alveolata</taxon>
        <taxon>Apicomplexa</taxon>
        <taxon>Aconoidasida</taxon>
        <taxon>Haemosporida</taxon>
        <taxon>Plasmodiidae</taxon>
        <taxon>Plasmodium</taxon>
        <taxon>Plasmodium (Plasmodium)</taxon>
    </lineage>
</organism>
<gene>
    <name evidence="1" type="ORF">MKS88_002153</name>
</gene>
<reference evidence="1" key="1">
    <citation type="submission" date="2022-06" db="EMBL/GenBank/DDBJ databases">
        <title>The First Complete Genome of the Simian Malaria Parasite Plasmodium brasilianum.</title>
        <authorList>
            <person name="Bajic M."/>
            <person name="Ravishankar S."/>
        </authorList>
    </citation>
    <scope>NUCLEOTIDE SEQUENCE</scope>
    <source>
        <strain evidence="1">Bolivian I</strain>
    </source>
</reference>
<dbReference type="Proteomes" id="UP001056978">
    <property type="component" value="Chromosome 7"/>
</dbReference>
<protein>
    <submittedName>
        <fullName evidence="1">PIR protein</fullName>
    </submittedName>
</protein>
<name>A0ACB9YD25_PLABR</name>
<proteinExistence type="predicted"/>
<keyword evidence="2" id="KW-1185">Reference proteome</keyword>
<dbReference type="EMBL" id="CM043775">
    <property type="protein sequence ID" value="KAI4839596.1"/>
    <property type="molecule type" value="Genomic_DNA"/>
</dbReference>